<evidence type="ECO:0000313" key="5">
    <source>
        <dbReference type="Proteomes" id="UP001292094"/>
    </source>
</evidence>
<evidence type="ECO:0000259" key="3">
    <source>
        <dbReference type="Pfam" id="PF14214"/>
    </source>
</evidence>
<keyword evidence="1" id="KW-0067">ATP-binding</keyword>
<keyword evidence="1" id="KW-0234">DNA repair</keyword>
<dbReference type="GO" id="GO:0000723">
    <property type="term" value="P:telomere maintenance"/>
    <property type="evidence" value="ECO:0007669"/>
    <property type="project" value="InterPro"/>
</dbReference>
<name>A0AAE1TQC3_9EUCA</name>
<gene>
    <name evidence="4" type="ORF">Pmani_033494</name>
</gene>
<keyword evidence="1" id="KW-0347">Helicase</keyword>
<dbReference type="Pfam" id="PF05970">
    <property type="entry name" value="PIF1"/>
    <property type="match status" value="1"/>
</dbReference>
<sequence length="1152" mass="130487">MRSAKLLSVLVSLRRLASDREQKASARSLESEQVRAHRVGSDREQTATARLRECKQDQANRLERDRARHAAVRLPSVTSNFHLPGTAFRYNSNTVYAADRVIQLGGLTIQCTFCGAKKFPGETPGMCCSAGKVKLPALLLPTEPLHGLLKGDTLKSRQFLNKTRKYNSAFQMTSFGVDKEVVEPGFMPTFKVQGQVYHLIGSLLPQTAEEPKFLQIYFMGDKERECDKRCENFQDLDKTIVLSLQEILHANNHLVQSFKTAVEQEPPTRDYRVVIRADHHRPAGEHARHFNEPSVNELAIFLVGDPHDNRDILLRLKDNSLQRVSQTHRSYDALQYPLIFWQGQDGYQFNIPQVDPHTGQPQASKKVSASDFYGYMIMTRVTVNPILLYRDLFHQFLVDMYAKVEGEGLLFIRNNQQQLRAESYVHLRDAVATYSNLRNVGQLVILPSTFTGGHHYMHERTQDAMTYVRTFDKPDLFITFTCNPQWEDIKCELLPGQKPQHRHDLIARVFHQKVIKLASILTKHVVFGPTRCHMYMIEWQKRGLPHSHLLLWLKDKIWPNQIDSIISAELPDRTADPGLFEIVKAQMVHGPCGPLNPRSPCMADGKCSKGYPKQFVADTQSGDDGYPSYRRRKPGEGGFDAVITMEKNRQVKVDNRWIVPYCPLLSKTFNAHINVEFCSSVKSIKYVCKYVNKGSDMAVLGLQNSNQNDEVTCYQMARYISSNEAALRLFKFSLHERYPTVVHLAVHLENGQRLSSKVWNRRKFGQSVEGEPGIKRGTDLGRVYTVHPNNFECYYLRLLLHHVQGPTSFQDLKSVDGHVCETYRQACNLRGLLENDSHWDDTLSEAAMSASASQLRNLFAIMLQACDLSDPNHLWETHKNHLSEDVLHRVRRQNPDVNVQLSGDVLHEALSLLEDKVISLDGKELKEYSLPAPCRRRHNLAQEVMRETCYDPEALSNHIAENEPKLHPEQRHAYNCILNSAMGSEGGIFFLDAPGGTGKTFVTNLLLAKVRQNEAIALAVTSSGIASTLLTGGRTAHSTFKLPLNLAKTDSPVCNISKGTPMAQVLQQTQLIVWYECTMLHRGALEAVNRTLKDIRSDTRIMGGITVVLAGDFRQTLPVIPKGTKADELKASVKASPLWRHVRKLHLTTVQF</sequence>
<reference evidence="4" key="1">
    <citation type="submission" date="2023-11" db="EMBL/GenBank/DDBJ databases">
        <title>Genome assemblies of two species of porcelain crab, Petrolisthes cinctipes and Petrolisthes manimaculis (Anomura: Porcellanidae).</title>
        <authorList>
            <person name="Angst P."/>
        </authorList>
    </citation>
    <scope>NUCLEOTIDE SEQUENCE</scope>
    <source>
        <strain evidence="4">PB745_02</strain>
        <tissue evidence="4">Gill</tissue>
    </source>
</reference>
<proteinExistence type="inferred from homology"/>
<dbReference type="GO" id="GO:0016787">
    <property type="term" value="F:hydrolase activity"/>
    <property type="evidence" value="ECO:0007669"/>
    <property type="project" value="UniProtKB-KW"/>
</dbReference>
<dbReference type="Gene3D" id="3.40.50.300">
    <property type="entry name" value="P-loop containing nucleotide triphosphate hydrolases"/>
    <property type="match status" value="1"/>
</dbReference>
<keyword evidence="1" id="KW-0233">DNA recombination</keyword>
<dbReference type="EC" id="5.6.2.3" evidence="1"/>
<keyword evidence="1" id="KW-0378">Hydrolase</keyword>
<feature type="domain" description="DNA helicase Pif1-like DEAD-box helicase" evidence="2">
    <location>
        <begin position="966"/>
        <end position="1150"/>
    </location>
</feature>
<comment type="cofactor">
    <cofactor evidence="1">
        <name>Mg(2+)</name>
        <dbReference type="ChEBI" id="CHEBI:18420"/>
    </cofactor>
</comment>
<dbReference type="PANTHER" id="PTHR10492">
    <property type="match status" value="1"/>
</dbReference>
<organism evidence="4 5">
    <name type="scientific">Petrolisthes manimaculis</name>
    <dbReference type="NCBI Taxonomy" id="1843537"/>
    <lineage>
        <taxon>Eukaryota</taxon>
        <taxon>Metazoa</taxon>
        <taxon>Ecdysozoa</taxon>
        <taxon>Arthropoda</taxon>
        <taxon>Crustacea</taxon>
        <taxon>Multicrustacea</taxon>
        <taxon>Malacostraca</taxon>
        <taxon>Eumalacostraca</taxon>
        <taxon>Eucarida</taxon>
        <taxon>Decapoda</taxon>
        <taxon>Pleocyemata</taxon>
        <taxon>Anomura</taxon>
        <taxon>Galatheoidea</taxon>
        <taxon>Porcellanidae</taxon>
        <taxon>Petrolisthes</taxon>
    </lineage>
</organism>
<comment type="similarity">
    <text evidence="1">Belongs to the helicase family.</text>
</comment>
<dbReference type="GO" id="GO:0006310">
    <property type="term" value="P:DNA recombination"/>
    <property type="evidence" value="ECO:0007669"/>
    <property type="project" value="UniProtKB-KW"/>
</dbReference>
<dbReference type="EMBL" id="JAWZYT010004440">
    <property type="protein sequence ID" value="KAK4293837.1"/>
    <property type="molecule type" value="Genomic_DNA"/>
</dbReference>
<dbReference type="GO" id="GO:0006281">
    <property type="term" value="P:DNA repair"/>
    <property type="evidence" value="ECO:0007669"/>
    <property type="project" value="UniProtKB-KW"/>
</dbReference>
<dbReference type="GO" id="GO:0043139">
    <property type="term" value="F:5'-3' DNA helicase activity"/>
    <property type="evidence" value="ECO:0007669"/>
    <property type="project" value="UniProtKB-EC"/>
</dbReference>
<dbReference type="PANTHER" id="PTHR10492:SF57">
    <property type="entry name" value="ATP-DEPENDENT DNA HELICASE"/>
    <property type="match status" value="1"/>
</dbReference>
<accession>A0AAE1TQC3</accession>
<keyword evidence="1" id="KW-0227">DNA damage</keyword>
<dbReference type="SUPFAM" id="SSF52540">
    <property type="entry name" value="P-loop containing nucleoside triphosphate hydrolases"/>
    <property type="match status" value="1"/>
</dbReference>
<protein>
    <recommendedName>
        <fullName evidence="1">ATP-dependent DNA helicase</fullName>
        <ecNumber evidence="1">5.6.2.3</ecNumber>
    </recommendedName>
</protein>
<dbReference type="Proteomes" id="UP001292094">
    <property type="component" value="Unassembled WGS sequence"/>
</dbReference>
<feature type="domain" description="Helitron helicase-like" evidence="3">
    <location>
        <begin position="372"/>
        <end position="551"/>
    </location>
</feature>
<dbReference type="AlphaFoldDB" id="A0AAE1TQC3"/>
<comment type="catalytic activity">
    <reaction evidence="1">
        <text>ATP + H2O = ADP + phosphate + H(+)</text>
        <dbReference type="Rhea" id="RHEA:13065"/>
        <dbReference type="ChEBI" id="CHEBI:15377"/>
        <dbReference type="ChEBI" id="CHEBI:15378"/>
        <dbReference type="ChEBI" id="CHEBI:30616"/>
        <dbReference type="ChEBI" id="CHEBI:43474"/>
        <dbReference type="ChEBI" id="CHEBI:456216"/>
        <dbReference type="EC" id="5.6.2.3"/>
    </reaction>
</comment>
<dbReference type="InterPro" id="IPR010285">
    <property type="entry name" value="DNA_helicase_pif1-like_DEAD"/>
</dbReference>
<evidence type="ECO:0000259" key="2">
    <source>
        <dbReference type="Pfam" id="PF05970"/>
    </source>
</evidence>
<comment type="caution">
    <text evidence="4">The sequence shown here is derived from an EMBL/GenBank/DDBJ whole genome shotgun (WGS) entry which is preliminary data.</text>
</comment>
<dbReference type="InterPro" id="IPR027417">
    <property type="entry name" value="P-loop_NTPase"/>
</dbReference>
<keyword evidence="1" id="KW-0547">Nucleotide-binding</keyword>
<dbReference type="InterPro" id="IPR025476">
    <property type="entry name" value="Helitron_helicase-like"/>
</dbReference>
<dbReference type="Pfam" id="PF14214">
    <property type="entry name" value="Helitron_like_N"/>
    <property type="match status" value="1"/>
</dbReference>
<evidence type="ECO:0000313" key="4">
    <source>
        <dbReference type="EMBL" id="KAK4293837.1"/>
    </source>
</evidence>
<dbReference type="GO" id="GO:0005524">
    <property type="term" value="F:ATP binding"/>
    <property type="evidence" value="ECO:0007669"/>
    <property type="project" value="UniProtKB-KW"/>
</dbReference>
<keyword evidence="5" id="KW-1185">Reference proteome</keyword>
<evidence type="ECO:0000256" key="1">
    <source>
        <dbReference type="RuleBase" id="RU363044"/>
    </source>
</evidence>